<gene>
    <name evidence="1" type="ORF">JAZ04_08555</name>
</gene>
<reference evidence="1" key="1">
    <citation type="journal article" date="2021" name="Proc. Natl. Acad. Sci. U.S.A.">
        <title>Global biogeography of chemosynthetic symbionts reveals both localized and globally distributed symbiont groups. .</title>
        <authorList>
            <person name="Osvatic J.T."/>
            <person name="Wilkins L.G.E."/>
            <person name="Leibrecht L."/>
            <person name="Leray M."/>
            <person name="Zauner S."/>
            <person name="Polzin J."/>
            <person name="Camacho Y."/>
            <person name="Gros O."/>
            <person name="van Gils J.A."/>
            <person name="Eisen J.A."/>
            <person name="Petersen J.M."/>
            <person name="Yuen B."/>
        </authorList>
    </citation>
    <scope>NUCLEOTIDE SEQUENCE</scope>
    <source>
        <strain evidence="1">MAGL173</strain>
    </source>
</reference>
<evidence type="ECO:0000313" key="1">
    <source>
        <dbReference type="EMBL" id="MCG7938892.1"/>
    </source>
</evidence>
<comment type="caution">
    <text evidence="1">The sequence shown here is derived from an EMBL/GenBank/DDBJ whole genome shotgun (WGS) entry which is preliminary data.</text>
</comment>
<proteinExistence type="predicted"/>
<dbReference type="Gene3D" id="1.10.10.1190">
    <property type="entry name" value="Antirestriction protein ArdA, domain 3"/>
    <property type="match status" value="1"/>
</dbReference>
<dbReference type="InterPro" id="IPR009899">
    <property type="entry name" value="ArdA"/>
</dbReference>
<evidence type="ECO:0000313" key="2">
    <source>
        <dbReference type="Proteomes" id="UP000886687"/>
    </source>
</evidence>
<dbReference type="AlphaFoldDB" id="A0A9E4K3B2"/>
<organism evidence="1 2">
    <name type="scientific">Candidatus Thiodiazotropha lotti</name>
    <dbReference type="NCBI Taxonomy" id="2792787"/>
    <lineage>
        <taxon>Bacteria</taxon>
        <taxon>Pseudomonadati</taxon>
        <taxon>Pseudomonadota</taxon>
        <taxon>Gammaproteobacteria</taxon>
        <taxon>Chromatiales</taxon>
        <taxon>Sedimenticolaceae</taxon>
        <taxon>Candidatus Thiodiazotropha</taxon>
    </lineage>
</organism>
<dbReference type="InterPro" id="IPR041893">
    <property type="entry name" value="ArdA_dom3"/>
</dbReference>
<protein>
    <submittedName>
        <fullName evidence="1">Antirestriction protein ArdA</fullName>
    </submittedName>
</protein>
<name>A0A9E4K3B2_9GAMM</name>
<dbReference type="EMBL" id="JAEPDI010000004">
    <property type="protein sequence ID" value="MCG7938892.1"/>
    <property type="molecule type" value="Genomic_DNA"/>
</dbReference>
<dbReference type="Proteomes" id="UP000886687">
    <property type="component" value="Unassembled WGS sequence"/>
</dbReference>
<accession>A0A9E4K3B2</accession>
<dbReference type="Pfam" id="PF07275">
    <property type="entry name" value="ArdA"/>
    <property type="match status" value="1"/>
</dbReference>
<sequence length="221" mass="24838">MATLASAGGAASLPFGYDHQTRVLVPAGRANFDGLRTVPLSLVSAACREATISRKTGDTNMTTFFAQPYSIEHTGFYFDSLEDFEAGMEKLNARGCEEVEIQYIDGECGLSRLAKAAGIDQATIALWFEELEDLDNHEIDQLCFLLDRGFDLEDALNRFEYVNIFYGTAADYAQELIEESTDIPENLRYYIDYDAIARDMGYNGEIEEIEREMIVTNAYEF</sequence>